<accession>A0A8T3BCX5</accession>
<reference evidence="1" key="1">
    <citation type="journal article" date="2022" name="Front. Genet.">
        <title>Chromosome-Scale Assembly of the Dendrobium nobile Genome Provides Insights Into the Molecular Mechanism of the Biosynthesis of the Medicinal Active Ingredient of Dendrobium.</title>
        <authorList>
            <person name="Xu Q."/>
            <person name="Niu S.-C."/>
            <person name="Li K.-L."/>
            <person name="Zheng P.-J."/>
            <person name="Zhang X.-J."/>
            <person name="Jia Y."/>
            <person name="Liu Y."/>
            <person name="Niu Y.-X."/>
            <person name="Yu L.-H."/>
            <person name="Chen D.-F."/>
            <person name="Zhang G.-Q."/>
        </authorList>
    </citation>
    <scope>NUCLEOTIDE SEQUENCE</scope>
    <source>
        <tissue evidence="1">Leaf</tissue>
    </source>
</reference>
<proteinExistence type="predicted"/>
<sequence length="89" mass="10291">MVAITSNLSDVSVIGDEWCRTDAFSWIEYKPWKPKLLWLLVSSLHFNLFLSLYKQLTCGEQTVNFKKSSTSQVSPTNIYKGKFLKKINK</sequence>
<comment type="caution">
    <text evidence="1">The sequence shown here is derived from an EMBL/GenBank/DDBJ whole genome shotgun (WGS) entry which is preliminary data.</text>
</comment>
<dbReference type="EMBL" id="JAGYWB010000010">
    <property type="protein sequence ID" value="KAI0507259.1"/>
    <property type="molecule type" value="Genomic_DNA"/>
</dbReference>
<evidence type="ECO:0000313" key="2">
    <source>
        <dbReference type="Proteomes" id="UP000829196"/>
    </source>
</evidence>
<dbReference type="Proteomes" id="UP000829196">
    <property type="component" value="Unassembled WGS sequence"/>
</dbReference>
<organism evidence="1 2">
    <name type="scientific">Dendrobium nobile</name>
    <name type="common">Orchid</name>
    <dbReference type="NCBI Taxonomy" id="94219"/>
    <lineage>
        <taxon>Eukaryota</taxon>
        <taxon>Viridiplantae</taxon>
        <taxon>Streptophyta</taxon>
        <taxon>Embryophyta</taxon>
        <taxon>Tracheophyta</taxon>
        <taxon>Spermatophyta</taxon>
        <taxon>Magnoliopsida</taxon>
        <taxon>Liliopsida</taxon>
        <taxon>Asparagales</taxon>
        <taxon>Orchidaceae</taxon>
        <taxon>Epidendroideae</taxon>
        <taxon>Malaxideae</taxon>
        <taxon>Dendrobiinae</taxon>
        <taxon>Dendrobium</taxon>
    </lineage>
</organism>
<dbReference type="AlphaFoldDB" id="A0A8T3BCX5"/>
<evidence type="ECO:0000313" key="1">
    <source>
        <dbReference type="EMBL" id="KAI0507259.1"/>
    </source>
</evidence>
<name>A0A8T3BCX5_DENNO</name>
<gene>
    <name evidence="1" type="ORF">KFK09_013381</name>
</gene>
<keyword evidence="2" id="KW-1185">Reference proteome</keyword>
<protein>
    <submittedName>
        <fullName evidence="1">Uncharacterized protein</fullName>
    </submittedName>
</protein>